<dbReference type="PROSITE" id="PS00584">
    <property type="entry name" value="PFKB_KINASES_2"/>
    <property type="match status" value="1"/>
</dbReference>
<accession>A0A7X0JUW9</accession>
<comment type="similarity">
    <text evidence="1">Belongs to the carbohydrate kinase PfkB family.</text>
</comment>
<evidence type="ECO:0000259" key="4">
    <source>
        <dbReference type="Pfam" id="PF00294"/>
    </source>
</evidence>
<dbReference type="GO" id="GO:0005829">
    <property type="term" value="C:cytosol"/>
    <property type="evidence" value="ECO:0007669"/>
    <property type="project" value="TreeGrafter"/>
</dbReference>
<organism evidence="5 6">
    <name type="scientific">Pseudoteredinibacter isoporae</name>
    <dbReference type="NCBI Taxonomy" id="570281"/>
    <lineage>
        <taxon>Bacteria</taxon>
        <taxon>Pseudomonadati</taxon>
        <taxon>Pseudomonadota</taxon>
        <taxon>Gammaproteobacteria</taxon>
        <taxon>Cellvibrionales</taxon>
        <taxon>Cellvibrionaceae</taxon>
        <taxon>Pseudoteredinibacter</taxon>
    </lineage>
</organism>
<dbReference type="InterPro" id="IPR002173">
    <property type="entry name" value="Carboh/pur_kinase_PfkB_CS"/>
</dbReference>
<protein>
    <submittedName>
        <fullName evidence="5">2-dehydro-3-deoxygluconokinase</fullName>
        <ecNumber evidence="5">2.7.1.45</ecNumber>
    </submittedName>
</protein>
<dbReference type="Gene3D" id="3.40.1190.20">
    <property type="match status" value="1"/>
</dbReference>
<dbReference type="Pfam" id="PF00294">
    <property type="entry name" value="PfkB"/>
    <property type="match status" value="1"/>
</dbReference>
<dbReference type="SUPFAM" id="SSF53613">
    <property type="entry name" value="Ribokinase-like"/>
    <property type="match status" value="1"/>
</dbReference>
<dbReference type="InterPro" id="IPR029056">
    <property type="entry name" value="Ribokinase-like"/>
</dbReference>
<dbReference type="GO" id="GO:0042840">
    <property type="term" value="P:D-glucuronate catabolic process"/>
    <property type="evidence" value="ECO:0007669"/>
    <property type="project" value="TreeGrafter"/>
</dbReference>
<name>A0A7X0JUW9_9GAMM</name>
<feature type="domain" description="Carbohydrate kinase PfkB" evidence="4">
    <location>
        <begin position="15"/>
        <end position="319"/>
    </location>
</feature>
<dbReference type="InterPro" id="IPR011611">
    <property type="entry name" value="PfkB_dom"/>
</dbReference>
<comment type="caution">
    <text evidence="5">The sequence shown here is derived from an EMBL/GenBank/DDBJ whole genome shotgun (WGS) entry which is preliminary data.</text>
</comment>
<dbReference type="GO" id="GO:0019698">
    <property type="term" value="P:D-galacturonate catabolic process"/>
    <property type="evidence" value="ECO:0007669"/>
    <property type="project" value="TreeGrafter"/>
</dbReference>
<dbReference type="Proteomes" id="UP000528457">
    <property type="component" value="Unassembled WGS sequence"/>
</dbReference>
<evidence type="ECO:0000256" key="2">
    <source>
        <dbReference type="ARBA" id="ARBA00022679"/>
    </source>
</evidence>
<evidence type="ECO:0000256" key="1">
    <source>
        <dbReference type="ARBA" id="ARBA00010688"/>
    </source>
</evidence>
<evidence type="ECO:0000256" key="3">
    <source>
        <dbReference type="ARBA" id="ARBA00022777"/>
    </source>
</evidence>
<gene>
    <name evidence="5" type="ORF">HNR48_002892</name>
</gene>
<proteinExistence type="inferred from homology"/>
<dbReference type="GO" id="GO:0008673">
    <property type="term" value="F:2-dehydro-3-deoxygluconokinase activity"/>
    <property type="evidence" value="ECO:0007669"/>
    <property type="project" value="UniProtKB-EC"/>
</dbReference>
<reference evidence="5 6" key="1">
    <citation type="submission" date="2020-08" db="EMBL/GenBank/DDBJ databases">
        <title>Genomic Encyclopedia of Type Strains, Phase IV (KMG-IV): sequencing the most valuable type-strain genomes for metagenomic binning, comparative biology and taxonomic classification.</title>
        <authorList>
            <person name="Goeker M."/>
        </authorList>
    </citation>
    <scope>NUCLEOTIDE SEQUENCE [LARGE SCALE GENOMIC DNA]</scope>
    <source>
        <strain evidence="5 6">DSM 22368</strain>
    </source>
</reference>
<sequence>MATDSLWQEALNPQARVAVIGECMLELSMNDSLSQPHSLSANISYGGDTLNSAIYMSRLGLNVDYVTALGDDSYSDWMIRQWQAEGIGCGLVYRYRSSLPGLYAIENDDSGERYFHYWRSQAPVKQLLATEERRETLFAELQAYDFIYFSGITLSLFRDNELESLFDFLQTFCEQGGVIAFDSNFRPKQWPEYERARYWFSKAYQLSRIALPTLDDELALYPKQVDQEAIERLKRGERKELIVKKGAEGCLAFWLDQQRDCRIEEKVSLVDTTAAGDSFNAAYIAARCQGADPVQACRDAQRLAAQVVQHRGAILPLEKMPSGAAYEREF</sequence>
<dbReference type="InterPro" id="IPR050306">
    <property type="entry name" value="PfkB_Carbo_kinase"/>
</dbReference>
<dbReference type="PANTHER" id="PTHR43085">
    <property type="entry name" value="HEXOKINASE FAMILY MEMBER"/>
    <property type="match status" value="1"/>
</dbReference>
<dbReference type="RefSeq" id="WP_166845556.1">
    <property type="nucleotide sequence ID" value="NZ_JAAONY010000002.1"/>
</dbReference>
<dbReference type="CDD" id="cd01166">
    <property type="entry name" value="KdgK"/>
    <property type="match status" value="1"/>
</dbReference>
<dbReference type="PANTHER" id="PTHR43085:SF15">
    <property type="entry name" value="2-DEHYDRO-3-DEOXYGLUCONOKINASE"/>
    <property type="match status" value="1"/>
</dbReference>
<dbReference type="EMBL" id="JACHHT010000002">
    <property type="protein sequence ID" value="MBB6522607.1"/>
    <property type="molecule type" value="Genomic_DNA"/>
</dbReference>
<dbReference type="InParanoid" id="A0A7X0JUW9"/>
<evidence type="ECO:0000313" key="6">
    <source>
        <dbReference type="Proteomes" id="UP000528457"/>
    </source>
</evidence>
<dbReference type="EC" id="2.7.1.45" evidence="5"/>
<keyword evidence="6" id="KW-1185">Reference proteome</keyword>
<evidence type="ECO:0000313" key="5">
    <source>
        <dbReference type="EMBL" id="MBB6522607.1"/>
    </source>
</evidence>
<dbReference type="AlphaFoldDB" id="A0A7X0JUW9"/>
<keyword evidence="3 5" id="KW-0418">Kinase</keyword>
<keyword evidence="2 5" id="KW-0808">Transferase</keyword>
<dbReference type="FunCoup" id="A0A7X0JUW9">
    <property type="interactions" value="243"/>
</dbReference>
<dbReference type="GO" id="GO:0006974">
    <property type="term" value="P:DNA damage response"/>
    <property type="evidence" value="ECO:0007669"/>
    <property type="project" value="TreeGrafter"/>
</dbReference>